<feature type="compositionally biased region" description="Basic and acidic residues" evidence="3">
    <location>
        <begin position="93"/>
        <end position="135"/>
    </location>
</feature>
<dbReference type="AlphaFoldDB" id="A0A0N7ZAF9"/>
<protein>
    <recommendedName>
        <fullName evidence="4">Rho-GAP domain-containing protein</fullName>
    </recommendedName>
</protein>
<reference evidence="5" key="1">
    <citation type="submission" date="2015-09" db="EMBL/GenBank/DDBJ databases">
        <title>Scylla olivacea transcriptome.</title>
        <authorList>
            <person name="Ikhwanuddin M."/>
        </authorList>
    </citation>
    <scope>NUCLEOTIDE SEQUENCE</scope>
</reference>
<keyword evidence="2" id="KW-0175">Coiled coil</keyword>
<dbReference type="SMART" id="SM00324">
    <property type="entry name" value="RhoGAP"/>
    <property type="match status" value="1"/>
</dbReference>
<organism evidence="5">
    <name type="scientific">Scylla olivacea</name>
    <name type="common">Orange mud crab</name>
    <name type="synonym">Cancer olivacea</name>
    <dbReference type="NCBI Taxonomy" id="85551"/>
    <lineage>
        <taxon>Eukaryota</taxon>
        <taxon>Metazoa</taxon>
        <taxon>Ecdysozoa</taxon>
        <taxon>Arthropoda</taxon>
        <taxon>Crustacea</taxon>
        <taxon>Multicrustacea</taxon>
        <taxon>Malacostraca</taxon>
        <taxon>Eumalacostraca</taxon>
        <taxon>Eucarida</taxon>
        <taxon>Decapoda</taxon>
        <taxon>Pleocyemata</taxon>
        <taxon>Brachyura</taxon>
        <taxon>Eubrachyura</taxon>
        <taxon>Portunoidea</taxon>
        <taxon>Portunidae</taxon>
        <taxon>Portuninae</taxon>
        <taxon>Scylla</taxon>
    </lineage>
</organism>
<feature type="domain" description="Rho-GAP" evidence="4">
    <location>
        <begin position="158"/>
        <end position="346"/>
    </location>
</feature>
<dbReference type="Gene3D" id="1.20.58.90">
    <property type="match status" value="1"/>
</dbReference>
<feature type="compositionally biased region" description="Polar residues" evidence="3">
    <location>
        <begin position="455"/>
        <end position="464"/>
    </location>
</feature>
<name>A0A0N7ZAF9_SCYOL</name>
<feature type="coiled-coil region" evidence="2">
    <location>
        <begin position="711"/>
        <end position="738"/>
    </location>
</feature>
<feature type="compositionally biased region" description="Acidic residues" evidence="3">
    <location>
        <begin position="560"/>
        <end position="586"/>
    </location>
</feature>
<evidence type="ECO:0000259" key="4">
    <source>
        <dbReference type="PROSITE" id="PS50238"/>
    </source>
</evidence>
<dbReference type="InterPro" id="IPR008936">
    <property type="entry name" value="Rho_GTPase_activation_prot"/>
</dbReference>
<evidence type="ECO:0000313" key="5">
    <source>
        <dbReference type="EMBL" id="JAI58736.1"/>
    </source>
</evidence>
<evidence type="ECO:0000256" key="1">
    <source>
        <dbReference type="ARBA" id="ARBA00022468"/>
    </source>
</evidence>
<dbReference type="InterPro" id="IPR039767">
    <property type="entry name" value="RALBP1"/>
</dbReference>
<dbReference type="EMBL" id="GDRN01099603">
    <property type="protein sequence ID" value="JAI58736.1"/>
    <property type="molecule type" value="Transcribed_RNA"/>
</dbReference>
<feature type="region of interest" description="Disordered" evidence="3">
    <location>
        <begin position="544"/>
        <end position="595"/>
    </location>
</feature>
<accession>A0A0N7ZAF9</accession>
<dbReference type="InterPro" id="IPR049041">
    <property type="entry name" value="RalBP1-like_Ral-bd"/>
</dbReference>
<evidence type="ECO:0000256" key="3">
    <source>
        <dbReference type="SAM" id="MobiDB-lite"/>
    </source>
</evidence>
<feature type="compositionally biased region" description="Basic and acidic residues" evidence="3">
    <location>
        <begin position="413"/>
        <end position="422"/>
    </location>
</feature>
<dbReference type="PANTHER" id="PTHR12783">
    <property type="entry name" value="RALA BINDING PROTEIN 1 RALBP1"/>
    <property type="match status" value="1"/>
</dbReference>
<feature type="compositionally biased region" description="Basic residues" evidence="3">
    <location>
        <begin position="79"/>
        <end position="92"/>
    </location>
</feature>
<sequence>MDFESPDVEKEFPGLYASESSRRSDSDYGDSTHERGGKKELLRSKKKEKKEKNKDKGYAALGEDSSLDEMDPLDTRSPLKPKKQKSFKFLHKREKEEKEERKEEKKKEKEERKIDKRKEKEKEKEERRREKEEKKKVKKEKKKKHDEPDEEELAVFGVPLSEAVQRCPAHDGIQLPAIVRECIDQIEERGLHCEGIYRLSGVKSKVQHLRHQYNTGEAVRLMDHEPHVIASLLKQYLRELPEPVLTVDMMPHFEDVAMIPNPGERAEAMRQLIDRLPTANRLLLQYMFKHMGHIIAREADTKMTYQNVSIVLSPTMQISHRVLNVLFLNHSYLFGGVVIKKYIPPIGSGVTERTVDQLRTVAEIEAEMMKQESLLGHLHAQVAAGNVTRRKEESLWEAQRIVTLLKRKLRSAQRREDDEKQRKQGSMEQRKVELAEKESTSEESQREHEGEEDTATSFKTSGTALVSDDSSKQEGSERSERSERSDRVERGDSLSQQDTTTITTTSANTNNVTVMQVEDVPSGGEQEGVSVVPCHAIPVLPKPAAHTDRSKVTLSREPCVEAEDSVDVAEQNQEEEETKVEDEVDEGVVREEDKTEEIVEEGLVKEDKPQDTVNVSASVEELAPPPAPHVTVIKVVPGTVPGGASVVPREGQGSSVPPVAQGPAAHWPEVKRPTAEVPFLDDSGLKDSEHLALLAKEALLVAEHGELLSMNHDLMRKLQAEHAEIKRLREEIQEMQTLYGYRTYSYDSSESEGSESDGESDTEEDMLNWLSMVTKANRELQEENHSLTHRIQEEREAVIQMRVKLQEAQWKGYSHDTPVTPIC</sequence>
<dbReference type="InterPro" id="IPR000198">
    <property type="entry name" value="RhoGAP_dom"/>
</dbReference>
<feature type="region of interest" description="Disordered" evidence="3">
    <location>
        <begin position="410"/>
        <end position="512"/>
    </location>
</feature>
<feature type="compositionally biased region" description="Basic and acidic residues" evidence="3">
    <location>
        <begin position="469"/>
        <end position="492"/>
    </location>
</feature>
<dbReference type="PROSITE" id="PS50238">
    <property type="entry name" value="RHOGAP"/>
    <property type="match status" value="1"/>
</dbReference>
<evidence type="ECO:0000256" key="2">
    <source>
        <dbReference type="SAM" id="Coils"/>
    </source>
</evidence>
<feature type="compositionally biased region" description="Low complexity" evidence="3">
    <location>
        <begin position="499"/>
        <end position="512"/>
    </location>
</feature>
<dbReference type="GO" id="GO:0005096">
    <property type="term" value="F:GTPase activator activity"/>
    <property type="evidence" value="ECO:0007669"/>
    <property type="project" value="UniProtKB-KW"/>
</dbReference>
<dbReference type="GO" id="GO:0031267">
    <property type="term" value="F:small GTPase binding"/>
    <property type="evidence" value="ECO:0007669"/>
    <property type="project" value="InterPro"/>
</dbReference>
<dbReference type="Pfam" id="PF00620">
    <property type="entry name" value="RhoGAP"/>
    <property type="match status" value="1"/>
</dbReference>
<feature type="compositionally biased region" description="Basic and acidic residues" evidence="3">
    <location>
        <begin position="428"/>
        <end position="449"/>
    </location>
</feature>
<proteinExistence type="predicted"/>
<feature type="compositionally biased region" description="Basic and acidic residues" evidence="3">
    <location>
        <begin position="20"/>
        <end position="43"/>
    </location>
</feature>
<dbReference type="PANTHER" id="PTHR12783:SF5">
    <property type="entry name" value="RALA-BINDING PROTEIN 1"/>
    <property type="match status" value="1"/>
</dbReference>
<dbReference type="Pfam" id="PF20924">
    <property type="entry name" value="RLIP76_Ral-bd"/>
    <property type="match status" value="1"/>
</dbReference>
<feature type="region of interest" description="Disordered" evidence="3">
    <location>
        <begin position="1"/>
        <end position="150"/>
    </location>
</feature>
<keyword evidence="1" id="KW-0343">GTPase activation</keyword>
<dbReference type="SUPFAM" id="SSF48350">
    <property type="entry name" value="GTPase activation domain, GAP"/>
    <property type="match status" value="1"/>
</dbReference>
<dbReference type="GO" id="GO:0007264">
    <property type="term" value="P:small GTPase-mediated signal transduction"/>
    <property type="evidence" value="ECO:0007669"/>
    <property type="project" value="InterPro"/>
</dbReference>
<dbReference type="Gene3D" id="1.10.555.10">
    <property type="entry name" value="Rho GTPase activation protein"/>
    <property type="match status" value="1"/>
</dbReference>